<proteinExistence type="predicted"/>
<organism evidence="1 2">
    <name type="scientific">Populus alba</name>
    <name type="common">White poplar</name>
    <dbReference type="NCBI Taxonomy" id="43335"/>
    <lineage>
        <taxon>Eukaryota</taxon>
        <taxon>Viridiplantae</taxon>
        <taxon>Streptophyta</taxon>
        <taxon>Embryophyta</taxon>
        <taxon>Tracheophyta</taxon>
        <taxon>Spermatophyta</taxon>
        <taxon>Magnoliopsida</taxon>
        <taxon>eudicotyledons</taxon>
        <taxon>Gunneridae</taxon>
        <taxon>Pentapetalae</taxon>
        <taxon>rosids</taxon>
        <taxon>fabids</taxon>
        <taxon>Malpighiales</taxon>
        <taxon>Salicaceae</taxon>
        <taxon>Saliceae</taxon>
        <taxon>Populus</taxon>
    </lineage>
</organism>
<protein>
    <submittedName>
        <fullName evidence="1">Uncharacterized protein</fullName>
    </submittedName>
</protein>
<evidence type="ECO:0000313" key="2">
    <source>
        <dbReference type="Proteomes" id="UP000309997"/>
    </source>
</evidence>
<dbReference type="Proteomes" id="UP000309997">
    <property type="component" value="Unassembled WGS sequence"/>
</dbReference>
<accession>A0ACC4CBC8</accession>
<name>A0ACC4CBC8_POPAL</name>
<dbReference type="EMBL" id="RCHU02000005">
    <property type="protein sequence ID" value="KAL3592492.1"/>
    <property type="molecule type" value="Genomic_DNA"/>
</dbReference>
<sequence length="287" mass="31938">MACHCAHYSFSPSPPHRQSLSINNSNNSTKLSFKGSKPAVLSSFGDSRASCNTLVSEAVRLLGPPAKFEASKLKVVLMGEEMNQYSAIIPRTYILSHCDFTADLTLTISNVINLDQLRGWYIKDDVVAEWKKLEGQLALLVHCYVSGPNLVLDLAAEFRYHIFSKEMPLVLEAVLHGDSALFTEHPELKDSLVWVYFHSSSPKYNRLECWGPLKDAAQGIIEVLLPVRRESGEDQSPFSKLFLPSFSDVLPIGRIISKASFHGQSWKKDSAYITQTPKSSMDSVGDE</sequence>
<reference evidence="1 2" key="1">
    <citation type="journal article" date="2024" name="Plant Biotechnol. J.">
        <title>Genome and CRISPR/Cas9 system of a widespread forest tree (Populus alba) in the world.</title>
        <authorList>
            <person name="Liu Y.J."/>
            <person name="Jiang P.F."/>
            <person name="Han X.M."/>
            <person name="Li X.Y."/>
            <person name="Wang H.M."/>
            <person name="Wang Y.J."/>
            <person name="Wang X.X."/>
            <person name="Zeng Q.Y."/>
        </authorList>
    </citation>
    <scope>NUCLEOTIDE SEQUENCE [LARGE SCALE GENOMIC DNA]</scope>
    <source>
        <strain evidence="2">cv. PAL-ZL1</strain>
    </source>
</reference>
<gene>
    <name evidence="1" type="ORF">D5086_011132</name>
</gene>
<evidence type="ECO:0000313" key="1">
    <source>
        <dbReference type="EMBL" id="KAL3592492.1"/>
    </source>
</evidence>
<comment type="caution">
    <text evidence="1">The sequence shown here is derived from an EMBL/GenBank/DDBJ whole genome shotgun (WGS) entry which is preliminary data.</text>
</comment>
<keyword evidence="2" id="KW-1185">Reference proteome</keyword>